<evidence type="ECO:0000313" key="3">
    <source>
        <dbReference type="Proteomes" id="UP000239872"/>
    </source>
</evidence>
<feature type="transmembrane region" description="Helical" evidence="1">
    <location>
        <begin position="97"/>
        <end position="115"/>
    </location>
</feature>
<dbReference type="EMBL" id="PPSL01000003">
    <property type="protein sequence ID" value="PQJ10480.1"/>
    <property type="molecule type" value="Genomic_DNA"/>
</dbReference>
<evidence type="ECO:0000313" key="2">
    <source>
        <dbReference type="EMBL" id="PQJ10480.1"/>
    </source>
</evidence>
<accession>A0A2S7SU86</accession>
<keyword evidence="1" id="KW-0472">Membrane</keyword>
<dbReference type="AlphaFoldDB" id="A0A2S7SU86"/>
<dbReference type="Proteomes" id="UP000239872">
    <property type="component" value="Unassembled WGS sequence"/>
</dbReference>
<gene>
    <name evidence="2" type="ORF">CJD36_010920</name>
</gene>
<protein>
    <submittedName>
        <fullName evidence="2">Uncharacterized protein</fullName>
    </submittedName>
</protein>
<reference evidence="2 3" key="1">
    <citation type="submission" date="2018-01" db="EMBL/GenBank/DDBJ databases">
        <title>A novel member of the phylum Bacteroidetes isolated from glacier ice.</title>
        <authorList>
            <person name="Liu Q."/>
            <person name="Xin Y.-H."/>
        </authorList>
    </citation>
    <scope>NUCLEOTIDE SEQUENCE [LARGE SCALE GENOMIC DNA]</scope>
    <source>
        <strain evidence="2 3">RB1R16</strain>
    </source>
</reference>
<keyword evidence="1" id="KW-0812">Transmembrane</keyword>
<keyword evidence="1" id="KW-1133">Transmembrane helix</keyword>
<sequence>MSSTINANNNAKGIELEELFCDYMRKELGYHKARTRAQVVSDFNSRGINVDVIAEVRNKRYEYMKIVSIILYAVFVAYTLLVLFLAGDSTVPSEYVYGFWVFSVLACIFATILLVRYQDNIIQHGWAECKNQQESISTELMQLAIVRFNSYQNTKNKEYIFTNLYFVCTGSFSEGALKLAQDKNVKCYKLECGNFVEVTYW</sequence>
<proteinExistence type="predicted"/>
<name>A0A2S7SU86_9BACT</name>
<organism evidence="2 3">
    <name type="scientific">Flavipsychrobacter stenotrophus</name>
    <dbReference type="NCBI Taxonomy" id="2077091"/>
    <lineage>
        <taxon>Bacteria</taxon>
        <taxon>Pseudomonadati</taxon>
        <taxon>Bacteroidota</taxon>
        <taxon>Chitinophagia</taxon>
        <taxon>Chitinophagales</taxon>
        <taxon>Chitinophagaceae</taxon>
        <taxon>Flavipsychrobacter</taxon>
    </lineage>
</organism>
<evidence type="ECO:0000256" key="1">
    <source>
        <dbReference type="SAM" id="Phobius"/>
    </source>
</evidence>
<comment type="caution">
    <text evidence="2">The sequence shown here is derived from an EMBL/GenBank/DDBJ whole genome shotgun (WGS) entry which is preliminary data.</text>
</comment>
<keyword evidence="3" id="KW-1185">Reference proteome</keyword>
<feature type="transmembrane region" description="Helical" evidence="1">
    <location>
        <begin position="66"/>
        <end position="85"/>
    </location>
</feature>